<dbReference type="AlphaFoldDB" id="A0A127K3T4"/>
<gene>
    <name evidence="3" type="ORF">AC731_006485</name>
</gene>
<proteinExistence type="predicted"/>
<feature type="coiled-coil region" evidence="1">
    <location>
        <begin position="47"/>
        <end position="92"/>
    </location>
</feature>
<evidence type="ECO:0000256" key="1">
    <source>
        <dbReference type="SAM" id="Coils"/>
    </source>
</evidence>
<evidence type="ECO:0000313" key="3">
    <source>
        <dbReference type="EMBL" id="AMO36618.1"/>
    </source>
</evidence>
<keyword evidence="2" id="KW-1133">Transmembrane helix</keyword>
<protein>
    <submittedName>
        <fullName evidence="3">Uncharacterized protein</fullName>
    </submittedName>
</protein>
<feature type="transmembrane region" description="Helical" evidence="2">
    <location>
        <begin position="20"/>
        <end position="40"/>
    </location>
</feature>
<organism evidence="3 4">
    <name type="scientific">Thauera humireducens</name>
    <dbReference type="NCBI Taxonomy" id="1134435"/>
    <lineage>
        <taxon>Bacteria</taxon>
        <taxon>Pseudomonadati</taxon>
        <taxon>Pseudomonadota</taxon>
        <taxon>Betaproteobacteria</taxon>
        <taxon>Rhodocyclales</taxon>
        <taxon>Zoogloeaceae</taxon>
        <taxon>Thauera</taxon>
    </lineage>
</organism>
<dbReference type="STRING" id="1134435.AC731_006485"/>
<name>A0A127K3T4_9RHOO</name>
<dbReference type="Proteomes" id="UP000036902">
    <property type="component" value="Chromosome"/>
</dbReference>
<evidence type="ECO:0000256" key="2">
    <source>
        <dbReference type="SAM" id="Phobius"/>
    </source>
</evidence>
<dbReference type="KEGG" id="thu:AC731_006485"/>
<dbReference type="EMBL" id="CP014646">
    <property type="protein sequence ID" value="AMO36618.1"/>
    <property type="molecule type" value="Genomic_DNA"/>
</dbReference>
<keyword evidence="2" id="KW-0472">Membrane</keyword>
<dbReference type="RefSeq" id="WP_048704214.1">
    <property type="nucleotide sequence ID" value="NZ_CP014646.1"/>
</dbReference>
<keyword evidence="1" id="KW-0175">Coiled coil</keyword>
<keyword evidence="2" id="KW-0812">Transmembrane</keyword>
<reference evidence="4" key="1">
    <citation type="submission" date="2016-03" db="EMBL/GenBank/DDBJ databases">
        <authorList>
            <person name="Ma C."/>
            <person name="Zhou S."/>
            <person name="Yang G."/>
        </authorList>
    </citation>
    <scope>NUCLEOTIDE SEQUENCE [LARGE SCALE GENOMIC DNA]</scope>
    <source>
        <strain evidence="4">SgZ-1</strain>
    </source>
</reference>
<accession>A0A127K3T4</accession>
<keyword evidence="4" id="KW-1185">Reference proteome</keyword>
<sequence>MQPANPHSETDRRHWHLDKTLNVSHLLTTVVIAGSLFAYANNMDRRVAILEEKMQVQATENKRASDEVRELASDVKHELRLLRTELMRLMSEKGAKP</sequence>
<evidence type="ECO:0000313" key="4">
    <source>
        <dbReference type="Proteomes" id="UP000036902"/>
    </source>
</evidence>